<dbReference type="AlphaFoldDB" id="A0AAD7C3G1"/>
<comment type="caution">
    <text evidence="1">The sequence shown here is derived from an EMBL/GenBank/DDBJ whole genome shotgun (WGS) entry which is preliminary data.</text>
</comment>
<feature type="non-terminal residue" evidence="1">
    <location>
        <position position="249"/>
    </location>
</feature>
<organism evidence="1 2">
    <name type="scientific">Roridomyces roridus</name>
    <dbReference type="NCBI Taxonomy" id="1738132"/>
    <lineage>
        <taxon>Eukaryota</taxon>
        <taxon>Fungi</taxon>
        <taxon>Dikarya</taxon>
        <taxon>Basidiomycota</taxon>
        <taxon>Agaricomycotina</taxon>
        <taxon>Agaricomycetes</taxon>
        <taxon>Agaricomycetidae</taxon>
        <taxon>Agaricales</taxon>
        <taxon>Marasmiineae</taxon>
        <taxon>Mycenaceae</taxon>
        <taxon>Roridomyces</taxon>
    </lineage>
</organism>
<evidence type="ECO:0000313" key="2">
    <source>
        <dbReference type="Proteomes" id="UP001221142"/>
    </source>
</evidence>
<reference evidence="1" key="1">
    <citation type="submission" date="2023-03" db="EMBL/GenBank/DDBJ databases">
        <title>Massive genome expansion in bonnet fungi (Mycena s.s.) driven by repeated elements and novel gene families across ecological guilds.</title>
        <authorList>
            <consortium name="Lawrence Berkeley National Laboratory"/>
            <person name="Harder C.B."/>
            <person name="Miyauchi S."/>
            <person name="Viragh M."/>
            <person name="Kuo A."/>
            <person name="Thoen E."/>
            <person name="Andreopoulos B."/>
            <person name="Lu D."/>
            <person name="Skrede I."/>
            <person name="Drula E."/>
            <person name="Henrissat B."/>
            <person name="Morin E."/>
            <person name="Kohler A."/>
            <person name="Barry K."/>
            <person name="LaButti K."/>
            <person name="Morin E."/>
            <person name="Salamov A."/>
            <person name="Lipzen A."/>
            <person name="Mereny Z."/>
            <person name="Hegedus B."/>
            <person name="Baldrian P."/>
            <person name="Stursova M."/>
            <person name="Weitz H."/>
            <person name="Taylor A."/>
            <person name="Grigoriev I.V."/>
            <person name="Nagy L.G."/>
            <person name="Martin F."/>
            <person name="Kauserud H."/>
        </authorList>
    </citation>
    <scope>NUCLEOTIDE SEQUENCE</scope>
    <source>
        <strain evidence="1">9284</strain>
    </source>
</reference>
<protein>
    <submittedName>
        <fullName evidence="1">Uncharacterized protein</fullName>
    </submittedName>
</protein>
<dbReference type="Proteomes" id="UP001221142">
    <property type="component" value="Unassembled WGS sequence"/>
</dbReference>
<keyword evidence="2" id="KW-1185">Reference proteome</keyword>
<evidence type="ECO:0000313" key="1">
    <source>
        <dbReference type="EMBL" id="KAJ7638276.1"/>
    </source>
</evidence>
<accession>A0AAD7C3G1</accession>
<sequence length="249" mass="28655">FRFDVTTRPTSPWNRSAARVFATITIRNANLPFTYDMRLTVERAFAAHLERIFRRRQDSEKGQAHLMSKAARAHRGMLADLFSQLFLQRHEVAHRFSELHDHIPMLEELGRDAMSVDESVQDGSSVGYRVSSLEWRDGKVEQWLRHLDIINAESRKDQGRHIGAQPRARDLTGPRNAHTSRRVVLNLPIDSYNPNWLRRNPQRHDDLLPSAEPYSFDVTLGITKCVPACCLLNVLVLIIHFHSLVASFT</sequence>
<name>A0AAD7C3G1_9AGAR</name>
<dbReference type="EMBL" id="JARKIF010000005">
    <property type="protein sequence ID" value="KAJ7638276.1"/>
    <property type="molecule type" value="Genomic_DNA"/>
</dbReference>
<gene>
    <name evidence="1" type="ORF">FB45DRAFT_739537</name>
</gene>
<proteinExistence type="predicted"/>